<dbReference type="Ensembl" id="ENSSSCT00035081495.1">
    <property type="protein sequence ID" value="ENSSSCP00035033720.1"/>
    <property type="gene ID" value="ENSSSCG00035060642.1"/>
</dbReference>
<dbReference type="InterPro" id="IPR001656">
    <property type="entry name" value="PsdUridine_synth_TruD"/>
</dbReference>
<dbReference type="Gene3D" id="3.30.2350.20">
    <property type="entry name" value="TruD, catalytic domain"/>
    <property type="match status" value="2"/>
</dbReference>
<dbReference type="FunFam" id="3.30.2350.20:FF:000002">
    <property type="entry name" value="Pseudouridylate synthase 7 homolog"/>
    <property type="match status" value="1"/>
</dbReference>
<sequence>MEMTEMTGVSLKRGSIAVEDNDIAAPVEEAKRQKVSECCLTKGQDGLENNSLPSSEKMPGSPEVAGAGEDKKNSDVQTEEEEEEEEDGLSEESEEEAESFADMMKHGLTELDVGITKFVSSHQGFSGILKERYSDFIVHEIGKDGRISHLNDLSVPVDKEDPSKDVLTLLTDEEKQRLEELQLFKNKETSVAIEVIEDTKEKRTIIHQGIKSLFPGLETKTEDREGKKYIVAYHAAGKKALANPRKHSWPKSRGSYCHFVLYKENKDTMDAINLLSKYLRVKPNIFSYMGTKDKRAITVQEIAVLKITAQRLAHLNKCLMNFKLGNFSYQKKPLKLGELQGNHFTVVLRNITGTDDQVQQAMNSLKEIGFINYYGMQRFGTTAVPTYQVGRAILQNSWTEVMDLILKPRSGAEKGYLVKCREEWAKTKDPAAALRKLPVKRCVEGQLLRGLSKYGMKNIVSAFGITATYIEEEDVNNYSIHDVVMPLPGFDIIYPKHKISEAYREMLTADNLDIDNMRHKIRDYSLSGAYRKIIIRPQNVSWEVVAYDDPKIPLFNTDVDNLEGKPPPVFASEGKYRALKMDFSLPPSTYATMAIREVLKMDTSIKKQTQLNTTWLR</sequence>
<dbReference type="Pfam" id="PF01142">
    <property type="entry name" value="TruD"/>
    <property type="match status" value="2"/>
</dbReference>
<comment type="function">
    <text evidence="12">Pseudouridylate synthase that catalyzes pseudouridylation of RNAs. Acts as a regulator of protein synthesis in embryonic stem cells by mediating pseudouridylation of RNA fragments derived from tRNAs (tRFs): pseudouridylated tRFs inhibit translation by targeting the translation initiation complex. Also catalyzes pseudouridylation of mRNAs: mediates pseudouridylation of mRNAs with the consensus sequence 5'-UGUAG-3'. Acts as a regulator of pre-mRNA splicing by mediating pseudouridylation of pre-mRNAs at locations associated with alternatively spliced regions. Pseudouridylation of pre-mRNAs near splice sites directly regulates mRNA splicing and mRNA 3'-end processing. In addition to mRNAs and tRNAs, binds other types of RNAs, such as snRNAs, Y RNAs and vault RNAs, suggesting that it can catalyze pseudouridylation of many RNA types.</text>
</comment>
<accession>A0A8D1JHG1</accession>
<evidence type="ECO:0000259" key="16">
    <source>
        <dbReference type="PROSITE" id="PS50984"/>
    </source>
</evidence>
<reference evidence="18" key="1">
    <citation type="submission" date="2025-05" db="UniProtKB">
        <authorList>
            <consortium name="Ensembl"/>
        </authorList>
    </citation>
    <scope>IDENTIFICATION</scope>
</reference>
<name>A0A8D1JHG1_PIG</name>
<dbReference type="GO" id="GO:0006397">
    <property type="term" value="P:mRNA processing"/>
    <property type="evidence" value="ECO:0007669"/>
    <property type="project" value="UniProtKB-KW"/>
</dbReference>
<dbReference type="CDD" id="cd02576">
    <property type="entry name" value="PseudoU_synth_ScPUS7"/>
    <property type="match status" value="1"/>
</dbReference>
<comment type="similarity">
    <text evidence="3">Belongs to the pseudouridine synthase TruD family.</text>
</comment>
<dbReference type="PIRSF" id="PIRSF037016">
    <property type="entry name" value="Pseudouridin_synth_euk_prd"/>
    <property type="match status" value="1"/>
</dbReference>
<comment type="subunit">
    <text evidence="13">Interacts with SIRT1.</text>
</comment>
<keyword evidence="6" id="KW-0819">tRNA processing</keyword>
<comment type="catalytic activity">
    <reaction evidence="1">
        <text>a uridine in mRNA = a pseudouridine in mRNA</text>
        <dbReference type="Rhea" id="RHEA:56644"/>
        <dbReference type="Rhea" id="RHEA-COMP:14658"/>
        <dbReference type="Rhea" id="RHEA-COMP:14659"/>
        <dbReference type="ChEBI" id="CHEBI:65314"/>
        <dbReference type="ChEBI" id="CHEBI:65315"/>
    </reaction>
</comment>
<evidence type="ECO:0000313" key="20">
    <source>
        <dbReference type="Proteomes" id="UP000694728"/>
    </source>
</evidence>
<dbReference type="InterPro" id="IPR020119">
    <property type="entry name" value="PsdUridine_synth_TruD_CS"/>
</dbReference>
<dbReference type="PANTHER" id="PTHR13326">
    <property type="entry name" value="TRNA PSEUDOURIDINE SYNTHASE D"/>
    <property type="match status" value="1"/>
</dbReference>
<dbReference type="FunFam" id="3.30.2350.20:FF:000003">
    <property type="entry name" value="Pseudouridylate synthase 7 homolog"/>
    <property type="match status" value="1"/>
</dbReference>
<evidence type="ECO:0000256" key="3">
    <source>
        <dbReference type="ARBA" id="ARBA00007953"/>
    </source>
</evidence>
<evidence type="ECO:0000256" key="5">
    <source>
        <dbReference type="ARBA" id="ARBA00022664"/>
    </source>
</evidence>
<dbReference type="InterPro" id="IPR011760">
    <property type="entry name" value="PsdUridine_synth_TruD_insert"/>
</dbReference>
<evidence type="ECO:0000256" key="6">
    <source>
        <dbReference type="ARBA" id="ARBA00022694"/>
    </source>
</evidence>
<evidence type="ECO:0000256" key="10">
    <source>
        <dbReference type="ARBA" id="ARBA00036943"/>
    </source>
</evidence>
<dbReference type="NCBIfam" id="TIGR00094">
    <property type="entry name" value="tRNA_TruD_broad"/>
    <property type="match status" value="1"/>
</dbReference>
<evidence type="ECO:0000256" key="12">
    <source>
        <dbReference type="ARBA" id="ARBA00053535"/>
    </source>
</evidence>
<dbReference type="InterPro" id="IPR042214">
    <property type="entry name" value="TruD_catalytic"/>
</dbReference>
<dbReference type="GO" id="GO:0001522">
    <property type="term" value="P:pseudouridine synthesis"/>
    <property type="evidence" value="ECO:0007669"/>
    <property type="project" value="InterPro"/>
</dbReference>
<proteinExistence type="inferred from homology"/>
<dbReference type="PANTHER" id="PTHR13326:SF31">
    <property type="entry name" value="PSEUDOURIDYLATE SYNTHASE 7 HOMOLOG"/>
    <property type="match status" value="1"/>
</dbReference>
<dbReference type="InterPro" id="IPR020103">
    <property type="entry name" value="PsdUridine_synth_cat_dom_sf"/>
</dbReference>
<feature type="region of interest" description="Disordered" evidence="15">
    <location>
        <begin position="42"/>
        <end position="100"/>
    </location>
</feature>
<dbReference type="GO" id="GO:0005634">
    <property type="term" value="C:nucleus"/>
    <property type="evidence" value="ECO:0007669"/>
    <property type="project" value="UniProtKB-SubCell"/>
</dbReference>
<keyword evidence="9" id="KW-0539">Nucleus</keyword>
<dbReference type="Proteomes" id="UP000694728">
    <property type="component" value="Unplaced"/>
</dbReference>
<dbReference type="AlphaFoldDB" id="A0A8D1JHG1"/>
<evidence type="ECO:0000256" key="8">
    <source>
        <dbReference type="ARBA" id="ARBA00023235"/>
    </source>
</evidence>
<dbReference type="GO" id="GO:0009982">
    <property type="term" value="F:pseudouridine synthase activity"/>
    <property type="evidence" value="ECO:0007669"/>
    <property type="project" value="InterPro"/>
</dbReference>
<evidence type="ECO:0000256" key="11">
    <source>
        <dbReference type="ARBA" id="ARBA00052210"/>
    </source>
</evidence>
<dbReference type="Ensembl" id="ENSSSCT00050075332.1">
    <property type="protein sequence ID" value="ENSSSCP00050032503.1"/>
    <property type="gene ID" value="ENSSSCG00050055130.1"/>
</dbReference>
<feature type="region of interest" description="Disordered" evidence="15">
    <location>
        <begin position="1"/>
        <end position="21"/>
    </location>
</feature>
<evidence type="ECO:0000256" key="1">
    <source>
        <dbReference type="ARBA" id="ARBA00001166"/>
    </source>
</evidence>
<feature type="domain" description="TRUD" evidence="16">
    <location>
        <begin position="369"/>
        <end position="536"/>
    </location>
</feature>
<organism evidence="18 20">
    <name type="scientific">Sus scrofa</name>
    <name type="common">Pig</name>
    <dbReference type="NCBI Taxonomy" id="9823"/>
    <lineage>
        <taxon>Eukaryota</taxon>
        <taxon>Metazoa</taxon>
        <taxon>Chordata</taxon>
        <taxon>Craniata</taxon>
        <taxon>Vertebrata</taxon>
        <taxon>Euteleostomi</taxon>
        <taxon>Mammalia</taxon>
        <taxon>Eutheria</taxon>
        <taxon>Laurasiatheria</taxon>
        <taxon>Artiodactyla</taxon>
        <taxon>Suina</taxon>
        <taxon>Suidae</taxon>
        <taxon>Sus</taxon>
    </lineage>
</organism>
<evidence type="ECO:0000313" key="17">
    <source>
        <dbReference type="Ensembl" id="ENSSSCP00035033720.1"/>
    </source>
</evidence>
<evidence type="ECO:0000256" key="13">
    <source>
        <dbReference type="ARBA" id="ARBA00063455"/>
    </source>
</evidence>
<dbReference type="GO" id="GO:0008380">
    <property type="term" value="P:RNA splicing"/>
    <property type="evidence" value="ECO:0007669"/>
    <property type="project" value="UniProtKB-KW"/>
</dbReference>
<gene>
    <name evidence="19" type="primary">LOC100517487</name>
    <name evidence="17" type="synonym">PUS7</name>
</gene>
<dbReference type="PROSITE" id="PS01268">
    <property type="entry name" value="UPF0024"/>
    <property type="match status" value="1"/>
</dbReference>
<keyword evidence="4" id="KW-0597">Phosphoprotein</keyword>
<evidence type="ECO:0000313" key="19">
    <source>
        <dbReference type="Ensembl" id="ENSSSCP00050032503.1"/>
    </source>
</evidence>
<dbReference type="SUPFAM" id="SSF55120">
    <property type="entry name" value="Pseudouridine synthase"/>
    <property type="match status" value="1"/>
</dbReference>
<protein>
    <recommendedName>
        <fullName evidence="14">Pseudouridylate synthase 7 homolog</fullName>
    </recommendedName>
</protein>
<dbReference type="Proteomes" id="UP000694720">
    <property type="component" value="Unplaced"/>
</dbReference>
<feature type="compositionally biased region" description="Acidic residues" evidence="15">
    <location>
        <begin position="77"/>
        <end position="99"/>
    </location>
</feature>
<keyword evidence="8" id="KW-0413">Isomerase</keyword>
<evidence type="ECO:0000256" key="9">
    <source>
        <dbReference type="ARBA" id="ARBA00023242"/>
    </source>
</evidence>
<evidence type="ECO:0000256" key="15">
    <source>
        <dbReference type="SAM" id="MobiDB-lite"/>
    </source>
</evidence>
<comment type="catalytic activity">
    <reaction evidence="10">
        <text>a uridine in tRNA = a pseudouridine in tRNA</text>
        <dbReference type="Rhea" id="RHEA:54572"/>
        <dbReference type="Rhea" id="RHEA-COMP:13339"/>
        <dbReference type="Rhea" id="RHEA-COMP:13934"/>
        <dbReference type="ChEBI" id="CHEBI:65314"/>
        <dbReference type="ChEBI" id="CHEBI:65315"/>
    </reaction>
</comment>
<dbReference type="PROSITE" id="PS50984">
    <property type="entry name" value="TRUD"/>
    <property type="match status" value="1"/>
</dbReference>
<dbReference type="Proteomes" id="UP000694571">
    <property type="component" value="Unplaced"/>
</dbReference>
<dbReference type="GO" id="GO:0003723">
    <property type="term" value="F:RNA binding"/>
    <property type="evidence" value="ECO:0007669"/>
    <property type="project" value="InterPro"/>
</dbReference>
<evidence type="ECO:0000256" key="2">
    <source>
        <dbReference type="ARBA" id="ARBA00004123"/>
    </source>
</evidence>
<comment type="subcellular location">
    <subcellularLocation>
        <location evidence="2">Nucleus</location>
    </subcellularLocation>
</comment>
<dbReference type="Ensembl" id="ENSSSCT00045065031.1">
    <property type="protein sequence ID" value="ENSSSCP00045046001.1"/>
    <property type="gene ID" value="ENSSSCG00045037571.1"/>
</dbReference>
<keyword evidence="7" id="KW-0508">mRNA splicing</keyword>
<comment type="catalytic activity">
    <reaction evidence="11">
        <text>uridine(13) in tRNA = pseudouridine(13) in tRNA</text>
        <dbReference type="Rhea" id="RHEA:42540"/>
        <dbReference type="Rhea" id="RHEA-COMP:10105"/>
        <dbReference type="Rhea" id="RHEA-COMP:10106"/>
        <dbReference type="ChEBI" id="CHEBI:65314"/>
        <dbReference type="ChEBI" id="CHEBI:65315"/>
    </reaction>
</comment>
<evidence type="ECO:0000313" key="18">
    <source>
        <dbReference type="Ensembl" id="ENSSSCP00045046001.1"/>
    </source>
</evidence>
<evidence type="ECO:0000256" key="4">
    <source>
        <dbReference type="ARBA" id="ARBA00022553"/>
    </source>
</evidence>
<keyword evidence="5" id="KW-0507">mRNA processing</keyword>
<evidence type="ECO:0000256" key="7">
    <source>
        <dbReference type="ARBA" id="ARBA00023187"/>
    </source>
</evidence>
<evidence type="ECO:0000256" key="14">
    <source>
        <dbReference type="ARBA" id="ARBA00070906"/>
    </source>
</evidence>
<dbReference type="GO" id="GO:0008033">
    <property type="term" value="P:tRNA processing"/>
    <property type="evidence" value="ECO:0007669"/>
    <property type="project" value="UniProtKB-KW"/>
</dbReference>